<comment type="caution">
    <text evidence="1">The sequence shown here is derived from an EMBL/GenBank/DDBJ whole genome shotgun (WGS) entry which is preliminary data.</text>
</comment>
<name>A0ABQ5K8M6_9EUKA</name>
<accession>A0ABQ5K8M6</accession>
<evidence type="ECO:0000313" key="1">
    <source>
        <dbReference type="EMBL" id="GKT28919.1"/>
    </source>
</evidence>
<organism evidence="1 2">
    <name type="scientific">Aduncisulcus paluster</name>
    <dbReference type="NCBI Taxonomy" id="2918883"/>
    <lineage>
        <taxon>Eukaryota</taxon>
        <taxon>Metamonada</taxon>
        <taxon>Carpediemonas-like organisms</taxon>
        <taxon>Aduncisulcus</taxon>
    </lineage>
</organism>
<keyword evidence="2" id="KW-1185">Reference proteome</keyword>
<sequence length="43" mass="4664">MIKNSASKGISFDDESIAPCLCFFSNLSCIPSQAIEVHDCVKD</sequence>
<protein>
    <submittedName>
        <fullName evidence="1">Uncharacterized protein</fullName>
    </submittedName>
</protein>
<dbReference type="Proteomes" id="UP001057375">
    <property type="component" value="Unassembled WGS sequence"/>
</dbReference>
<feature type="non-terminal residue" evidence="1">
    <location>
        <position position="43"/>
    </location>
</feature>
<gene>
    <name evidence="1" type="ORF">ADUPG1_014059</name>
</gene>
<reference evidence="1" key="1">
    <citation type="submission" date="2022-03" db="EMBL/GenBank/DDBJ databases">
        <title>Draft genome sequence of Aduncisulcus paluster, a free-living microaerophilic Fornicata.</title>
        <authorList>
            <person name="Yuyama I."/>
            <person name="Kume K."/>
            <person name="Tamura T."/>
            <person name="Inagaki Y."/>
            <person name="Hashimoto T."/>
        </authorList>
    </citation>
    <scope>NUCLEOTIDE SEQUENCE</scope>
    <source>
        <strain evidence="1">NY0171</strain>
    </source>
</reference>
<proteinExistence type="predicted"/>
<evidence type="ECO:0000313" key="2">
    <source>
        <dbReference type="Proteomes" id="UP001057375"/>
    </source>
</evidence>
<dbReference type="EMBL" id="BQXS01013394">
    <property type="protein sequence ID" value="GKT28919.1"/>
    <property type="molecule type" value="Genomic_DNA"/>
</dbReference>